<evidence type="ECO:0000259" key="2">
    <source>
        <dbReference type="Pfam" id="PF08753"/>
    </source>
</evidence>
<dbReference type="EMBL" id="DSJT01000005">
    <property type="protein sequence ID" value="HEF87007.1"/>
    <property type="molecule type" value="Genomic_DNA"/>
</dbReference>
<reference evidence="3" key="1">
    <citation type="journal article" date="2020" name="mSystems">
        <title>Genome- and Community-Level Interaction Insights into Carbon Utilization and Element Cycling Functions of Hydrothermarchaeota in Hydrothermal Sediment.</title>
        <authorList>
            <person name="Zhou Z."/>
            <person name="Liu Y."/>
            <person name="Xu W."/>
            <person name="Pan J."/>
            <person name="Luo Z.H."/>
            <person name="Li M."/>
        </authorList>
    </citation>
    <scope>NUCLEOTIDE SEQUENCE [LARGE SCALE GENOMIC DNA]</scope>
    <source>
        <strain evidence="3">SpSt-23</strain>
    </source>
</reference>
<dbReference type="InterPro" id="IPR022988">
    <property type="entry name" value="Ni_resp_reg_NikR"/>
</dbReference>
<dbReference type="SUPFAM" id="SSF55021">
    <property type="entry name" value="ACT-like"/>
    <property type="match status" value="1"/>
</dbReference>
<feature type="binding site" evidence="1">
    <location>
        <position position="77"/>
    </location>
    <ligand>
        <name>Ni(2+)</name>
        <dbReference type="ChEBI" id="CHEBI:49786"/>
    </ligand>
</feature>
<gene>
    <name evidence="3" type="ORF">ENP55_01610</name>
</gene>
<dbReference type="PANTHER" id="PTHR34719:SF2">
    <property type="entry name" value="NICKEL-RESPONSIVE REGULATOR"/>
    <property type="match status" value="1"/>
</dbReference>
<dbReference type="GO" id="GO:0003700">
    <property type="term" value="F:DNA-binding transcription factor activity"/>
    <property type="evidence" value="ECO:0007669"/>
    <property type="project" value="UniProtKB-UniRule"/>
</dbReference>
<evidence type="ECO:0000313" key="3">
    <source>
        <dbReference type="EMBL" id="HEF87007.1"/>
    </source>
</evidence>
<dbReference type="GO" id="GO:0010045">
    <property type="term" value="P:response to nickel cation"/>
    <property type="evidence" value="ECO:0007669"/>
    <property type="project" value="InterPro"/>
</dbReference>
<sequence>MKGVKIGIYIPADIYEGIAKLSSREGKINYSRLVQEALRLYIYLNQPLRDENAVGTINVVYDHEKKGIDSELTDLQHEFMEIIVSTLHIHLDEKTCMLNIIVKGNGKRISEFIDKLRTLKGVLLVNPTLYRMNE</sequence>
<dbReference type="GO" id="GO:0016151">
    <property type="term" value="F:nickel cation binding"/>
    <property type="evidence" value="ECO:0007669"/>
    <property type="project" value="UniProtKB-UniRule"/>
</dbReference>
<dbReference type="Pfam" id="PF08753">
    <property type="entry name" value="NikR_C"/>
    <property type="match status" value="1"/>
</dbReference>
<proteinExistence type="inferred from homology"/>
<comment type="caution">
    <text evidence="3">The sequence shown here is derived from an EMBL/GenBank/DDBJ whole genome shotgun (WGS) entry which is preliminary data.</text>
</comment>
<dbReference type="InterPro" id="IPR050192">
    <property type="entry name" value="CopG/NikR_regulator"/>
</dbReference>
<dbReference type="InterPro" id="IPR027271">
    <property type="entry name" value="Acetolactate_synth/TF_NikR_C"/>
</dbReference>
<feature type="binding site" evidence="1">
    <location>
        <position position="96"/>
    </location>
    <ligand>
        <name>Ni(2+)</name>
        <dbReference type="ChEBI" id="CHEBI:49786"/>
    </ligand>
</feature>
<dbReference type="GO" id="GO:0003677">
    <property type="term" value="F:DNA binding"/>
    <property type="evidence" value="ECO:0007669"/>
    <property type="project" value="UniProtKB-KW"/>
</dbReference>
<dbReference type="Gene3D" id="3.30.70.1150">
    <property type="entry name" value="ACT-like. Chain A, domain 2"/>
    <property type="match status" value="1"/>
</dbReference>
<comment type="function">
    <text evidence="1">Transcriptional regulator.</text>
</comment>
<evidence type="ECO:0000256" key="1">
    <source>
        <dbReference type="HAMAP-Rule" id="MF_00476"/>
    </source>
</evidence>
<feature type="domain" description="Transcription factor NikR nickel binding C-terminal" evidence="2">
    <location>
        <begin position="54"/>
        <end position="128"/>
    </location>
</feature>
<comment type="similarity">
    <text evidence="1">Belongs to the transcriptional regulatory CopG/NikR family.</text>
</comment>
<dbReference type="AlphaFoldDB" id="A0A7C2G0R4"/>
<keyword evidence="1" id="KW-0238">DNA-binding</keyword>
<dbReference type="HAMAP" id="MF_00476">
    <property type="entry name" value="NikR"/>
    <property type="match status" value="1"/>
</dbReference>
<comment type="cofactor">
    <cofactor evidence="1">
        <name>Ni(2+)</name>
        <dbReference type="ChEBI" id="CHEBI:49786"/>
    </cofactor>
    <text evidence="1">Binds 1 nickel ion per subunit.</text>
</comment>
<protein>
    <recommendedName>
        <fullName evidence="1">Putative nickel-responsive regulator</fullName>
    </recommendedName>
</protein>
<name>A0A7C2G0R4_9CREN</name>
<feature type="binding site" evidence="1">
    <location>
        <position position="88"/>
    </location>
    <ligand>
        <name>Ni(2+)</name>
        <dbReference type="ChEBI" id="CHEBI:49786"/>
    </ligand>
</feature>
<dbReference type="InterPro" id="IPR045865">
    <property type="entry name" value="ACT-like_dom_sf"/>
</dbReference>
<keyword evidence="1" id="KW-0805">Transcription regulation</keyword>
<keyword evidence="1" id="KW-0479">Metal-binding</keyword>
<feature type="binding site" evidence="1">
    <location>
        <position position="90"/>
    </location>
    <ligand>
        <name>Ni(2+)</name>
        <dbReference type="ChEBI" id="CHEBI:49786"/>
    </ligand>
</feature>
<organism evidence="3">
    <name type="scientific">Thermosphaera aggregans</name>
    <dbReference type="NCBI Taxonomy" id="54254"/>
    <lineage>
        <taxon>Archaea</taxon>
        <taxon>Thermoproteota</taxon>
        <taxon>Thermoprotei</taxon>
        <taxon>Desulfurococcales</taxon>
        <taxon>Desulfurococcaceae</taxon>
        <taxon>Thermosphaera</taxon>
    </lineage>
</organism>
<accession>A0A7C2G0R4</accession>
<keyword evidence="1" id="KW-0533">Nickel</keyword>
<dbReference type="InterPro" id="IPR014864">
    <property type="entry name" value="TF_NikR_Ni-bd_C"/>
</dbReference>
<keyword evidence="1" id="KW-0804">Transcription</keyword>
<dbReference type="PANTHER" id="PTHR34719">
    <property type="entry name" value="NICKEL-RESPONSIVE REGULATOR"/>
    <property type="match status" value="1"/>
</dbReference>